<keyword evidence="4 5" id="KW-0472">Membrane</keyword>
<dbReference type="PROSITE" id="PS50262">
    <property type="entry name" value="G_PROTEIN_RECEP_F1_2"/>
    <property type="match status" value="1"/>
</dbReference>
<keyword evidence="2 5" id="KW-0812">Transmembrane</keyword>
<comment type="subcellular location">
    <subcellularLocation>
        <location evidence="1">Membrane</location>
    </subcellularLocation>
</comment>
<gene>
    <name evidence="7" type="ORF">C0Q70_13230</name>
</gene>
<evidence type="ECO:0000259" key="6">
    <source>
        <dbReference type="PROSITE" id="PS50262"/>
    </source>
</evidence>
<evidence type="ECO:0000256" key="5">
    <source>
        <dbReference type="SAM" id="Phobius"/>
    </source>
</evidence>
<dbReference type="OrthoDB" id="9990906at2759"/>
<dbReference type="InterPro" id="IPR017452">
    <property type="entry name" value="GPCR_Rhodpsn_7TM"/>
</dbReference>
<evidence type="ECO:0000313" key="7">
    <source>
        <dbReference type="EMBL" id="PVD25574.1"/>
    </source>
</evidence>
<dbReference type="GO" id="GO:0016020">
    <property type="term" value="C:membrane"/>
    <property type="evidence" value="ECO:0007669"/>
    <property type="project" value="UniProtKB-SubCell"/>
</dbReference>
<protein>
    <recommendedName>
        <fullName evidence="6">G-protein coupled receptors family 1 profile domain-containing protein</fullName>
    </recommendedName>
</protein>
<organism evidence="7 8">
    <name type="scientific">Pomacea canaliculata</name>
    <name type="common">Golden apple snail</name>
    <dbReference type="NCBI Taxonomy" id="400727"/>
    <lineage>
        <taxon>Eukaryota</taxon>
        <taxon>Metazoa</taxon>
        <taxon>Spiralia</taxon>
        <taxon>Lophotrochozoa</taxon>
        <taxon>Mollusca</taxon>
        <taxon>Gastropoda</taxon>
        <taxon>Caenogastropoda</taxon>
        <taxon>Architaenioglossa</taxon>
        <taxon>Ampullarioidea</taxon>
        <taxon>Ampullariidae</taxon>
        <taxon>Pomacea</taxon>
    </lineage>
</organism>
<accession>A0A2T7NWN1</accession>
<feature type="domain" description="G-protein coupled receptors family 1 profile" evidence="6">
    <location>
        <begin position="51"/>
        <end position="311"/>
    </location>
</feature>
<keyword evidence="3 5" id="KW-1133">Transmembrane helix</keyword>
<dbReference type="AlphaFoldDB" id="A0A2T7NWN1"/>
<proteinExistence type="predicted"/>
<evidence type="ECO:0000256" key="1">
    <source>
        <dbReference type="ARBA" id="ARBA00004370"/>
    </source>
</evidence>
<comment type="caution">
    <text evidence="7">The sequence shown here is derived from an EMBL/GenBank/DDBJ whole genome shotgun (WGS) entry which is preliminary data.</text>
</comment>
<feature type="transmembrane region" description="Helical" evidence="5">
    <location>
        <begin position="35"/>
        <end position="58"/>
    </location>
</feature>
<evidence type="ECO:0000256" key="2">
    <source>
        <dbReference type="ARBA" id="ARBA00022692"/>
    </source>
</evidence>
<dbReference type="EMBL" id="PZQS01000008">
    <property type="protein sequence ID" value="PVD25574.1"/>
    <property type="molecule type" value="Genomic_DNA"/>
</dbReference>
<reference evidence="7 8" key="1">
    <citation type="submission" date="2018-04" db="EMBL/GenBank/DDBJ databases">
        <title>The genome of golden apple snail Pomacea canaliculata provides insight into stress tolerance and invasive adaptation.</title>
        <authorList>
            <person name="Liu C."/>
            <person name="Liu B."/>
            <person name="Ren Y."/>
            <person name="Zhang Y."/>
            <person name="Wang H."/>
            <person name="Li S."/>
            <person name="Jiang F."/>
            <person name="Yin L."/>
            <person name="Zhang G."/>
            <person name="Qian W."/>
            <person name="Fan W."/>
        </authorList>
    </citation>
    <scope>NUCLEOTIDE SEQUENCE [LARGE SCALE GENOMIC DNA]</scope>
    <source>
        <strain evidence="7">SZHN2017</strain>
        <tissue evidence="7">Muscle</tissue>
    </source>
</reference>
<dbReference type="Gene3D" id="1.20.1070.10">
    <property type="entry name" value="Rhodopsin 7-helix transmembrane proteins"/>
    <property type="match status" value="1"/>
</dbReference>
<feature type="transmembrane region" description="Helical" evidence="5">
    <location>
        <begin position="261"/>
        <end position="283"/>
    </location>
</feature>
<dbReference type="PANTHER" id="PTHR46641:SF25">
    <property type="entry name" value="CNMAMIDE RECEPTOR-RELATED"/>
    <property type="match status" value="1"/>
</dbReference>
<evidence type="ECO:0000256" key="4">
    <source>
        <dbReference type="ARBA" id="ARBA00023136"/>
    </source>
</evidence>
<evidence type="ECO:0000256" key="3">
    <source>
        <dbReference type="ARBA" id="ARBA00022989"/>
    </source>
</evidence>
<evidence type="ECO:0000313" key="8">
    <source>
        <dbReference type="Proteomes" id="UP000245119"/>
    </source>
</evidence>
<dbReference type="InterPro" id="IPR052954">
    <property type="entry name" value="GPCR-Ligand_Int"/>
</dbReference>
<dbReference type="Proteomes" id="UP000245119">
    <property type="component" value="Linkage Group LG8"/>
</dbReference>
<dbReference type="InterPro" id="IPR000276">
    <property type="entry name" value="GPCR_Rhodpsn"/>
</dbReference>
<keyword evidence="8" id="KW-1185">Reference proteome</keyword>
<dbReference type="GO" id="GO:0004930">
    <property type="term" value="F:G protein-coupled receptor activity"/>
    <property type="evidence" value="ECO:0007669"/>
    <property type="project" value="InterPro"/>
</dbReference>
<sequence length="311" mass="34600">MKQRQDSGSEAALVVCNEAEVWTMNSTVLHDASVLVWKVGVPITITSGTFGNIMVLLVQRRITDSSSSSLSLYFMWLAVSDLLALWSDQICWFLAACDAFIDYEVVCKLRVFLGYFTGQSSPAILVAMTFQRAASIWWPLKVGVYCNEKFARVVMVSIIVFIVLLNSHLLYGHSLQNQSGNETAKCFFSYVSPEYGDFMNLVYGWVDTTFCSILPFFLLFAANSALIWKVRTSLRETKQNLASGHSSQIQARHKKSSSMTVTLIVISIAFIVLTLPLSMYFVYARTFSQGADDDPTIAAANELALASTSRD</sequence>
<feature type="transmembrane region" description="Helical" evidence="5">
    <location>
        <begin position="202"/>
        <end position="228"/>
    </location>
</feature>
<dbReference type="STRING" id="400727.A0A2T7NWN1"/>
<dbReference type="PANTHER" id="PTHR46641">
    <property type="entry name" value="FMRFAMIDE RECEPTOR-RELATED"/>
    <property type="match status" value="1"/>
</dbReference>
<dbReference type="Pfam" id="PF00001">
    <property type="entry name" value="7tm_1"/>
    <property type="match status" value="1"/>
</dbReference>
<dbReference type="SUPFAM" id="SSF81321">
    <property type="entry name" value="Family A G protein-coupled receptor-like"/>
    <property type="match status" value="1"/>
</dbReference>
<feature type="transmembrane region" description="Helical" evidence="5">
    <location>
        <begin position="150"/>
        <end position="171"/>
    </location>
</feature>
<name>A0A2T7NWN1_POMCA</name>